<dbReference type="InterPro" id="IPR050494">
    <property type="entry name" value="Ser_Thr_dual-spec_kinase"/>
</dbReference>
<dbReference type="InterPro" id="IPR008271">
    <property type="entry name" value="Ser/Thr_kinase_AS"/>
</dbReference>
<dbReference type="EMBL" id="CCKQ01010249">
    <property type="protein sequence ID" value="CDW81753.1"/>
    <property type="molecule type" value="Genomic_DNA"/>
</dbReference>
<name>A0A078ALM0_STYLE</name>
<dbReference type="OrthoDB" id="9332038at2759"/>
<dbReference type="FunCoup" id="A0A078ALM0">
    <property type="interactions" value="44"/>
</dbReference>
<evidence type="ECO:0000313" key="12">
    <source>
        <dbReference type="Proteomes" id="UP000039865"/>
    </source>
</evidence>
<feature type="coiled-coil region" evidence="8">
    <location>
        <begin position="186"/>
        <end position="213"/>
    </location>
</feature>
<evidence type="ECO:0000256" key="1">
    <source>
        <dbReference type="ARBA" id="ARBA00008867"/>
    </source>
</evidence>
<dbReference type="PROSITE" id="PS00108">
    <property type="entry name" value="PROTEIN_KINASE_ST"/>
    <property type="match status" value="1"/>
</dbReference>
<dbReference type="PANTHER" id="PTHR24058">
    <property type="entry name" value="DUAL SPECIFICITY PROTEIN KINASE"/>
    <property type="match status" value="1"/>
</dbReference>
<dbReference type="PROSITE" id="PS50011">
    <property type="entry name" value="PROTEIN_KINASE_DOM"/>
    <property type="match status" value="1"/>
</dbReference>
<reference evidence="11 12" key="1">
    <citation type="submission" date="2014-06" db="EMBL/GenBank/DDBJ databases">
        <authorList>
            <person name="Swart Estienne"/>
        </authorList>
    </citation>
    <scope>NUCLEOTIDE SEQUENCE [LARGE SCALE GENOMIC DNA]</scope>
    <source>
        <strain evidence="11 12">130c</strain>
    </source>
</reference>
<feature type="binding site" evidence="7">
    <location>
        <position position="502"/>
    </location>
    <ligand>
        <name>ATP</name>
        <dbReference type="ChEBI" id="CHEBI:30616"/>
    </ligand>
</feature>
<evidence type="ECO:0000256" key="9">
    <source>
        <dbReference type="SAM" id="MobiDB-lite"/>
    </source>
</evidence>
<feature type="compositionally biased region" description="Low complexity" evidence="9">
    <location>
        <begin position="46"/>
        <end position="60"/>
    </location>
</feature>
<comment type="similarity">
    <text evidence="1">Belongs to the protein kinase superfamily. CMGC Ser/Thr protein kinase family. MNB/DYRK subfamily.</text>
</comment>
<dbReference type="CDD" id="cd14210">
    <property type="entry name" value="PKc_DYRK"/>
    <property type="match status" value="1"/>
</dbReference>
<dbReference type="GO" id="GO:0005524">
    <property type="term" value="F:ATP binding"/>
    <property type="evidence" value="ECO:0007669"/>
    <property type="project" value="UniProtKB-UniRule"/>
</dbReference>
<dbReference type="InterPro" id="IPR011009">
    <property type="entry name" value="Kinase-like_dom_sf"/>
</dbReference>
<dbReference type="Pfam" id="PF00069">
    <property type="entry name" value="Pkinase"/>
    <property type="match status" value="1"/>
</dbReference>
<dbReference type="SMART" id="SM00220">
    <property type="entry name" value="S_TKc"/>
    <property type="match status" value="1"/>
</dbReference>
<keyword evidence="2" id="KW-0723">Serine/threonine-protein kinase</keyword>
<dbReference type="GO" id="GO:0005856">
    <property type="term" value="C:cytoskeleton"/>
    <property type="evidence" value="ECO:0007669"/>
    <property type="project" value="TreeGrafter"/>
</dbReference>
<dbReference type="PROSITE" id="PS00107">
    <property type="entry name" value="PROTEIN_KINASE_ATP"/>
    <property type="match status" value="1"/>
</dbReference>
<evidence type="ECO:0000259" key="10">
    <source>
        <dbReference type="PROSITE" id="PS50011"/>
    </source>
</evidence>
<dbReference type="InParanoid" id="A0A078ALM0"/>
<keyword evidence="5 11" id="KW-0418">Kinase</keyword>
<dbReference type="AlphaFoldDB" id="A0A078ALM0"/>
<feature type="region of interest" description="Disordered" evidence="9">
    <location>
        <begin position="41"/>
        <end position="60"/>
    </location>
</feature>
<evidence type="ECO:0000256" key="5">
    <source>
        <dbReference type="ARBA" id="ARBA00022777"/>
    </source>
</evidence>
<dbReference type="Gene3D" id="3.30.200.20">
    <property type="entry name" value="Phosphorylase Kinase, domain 1"/>
    <property type="match status" value="1"/>
</dbReference>
<keyword evidence="3" id="KW-0808">Transferase</keyword>
<keyword evidence="4 7" id="KW-0547">Nucleotide-binding</keyword>
<dbReference type="InterPro" id="IPR017441">
    <property type="entry name" value="Protein_kinase_ATP_BS"/>
</dbReference>
<evidence type="ECO:0000313" key="11">
    <source>
        <dbReference type="EMBL" id="CDW81753.1"/>
    </source>
</evidence>
<dbReference type="GO" id="GO:0004674">
    <property type="term" value="F:protein serine/threonine kinase activity"/>
    <property type="evidence" value="ECO:0007669"/>
    <property type="project" value="UniProtKB-KW"/>
</dbReference>
<organism evidence="11 12">
    <name type="scientific">Stylonychia lemnae</name>
    <name type="common">Ciliate</name>
    <dbReference type="NCBI Taxonomy" id="5949"/>
    <lineage>
        <taxon>Eukaryota</taxon>
        <taxon>Sar</taxon>
        <taxon>Alveolata</taxon>
        <taxon>Ciliophora</taxon>
        <taxon>Intramacronucleata</taxon>
        <taxon>Spirotrichea</taxon>
        <taxon>Stichotrichia</taxon>
        <taxon>Sporadotrichida</taxon>
        <taxon>Oxytrichidae</taxon>
        <taxon>Stylonychinae</taxon>
        <taxon>Stylonychia</taxon>
    </lineage>
</organism>
<accession>A0A078ALM0</accession>
<feature type="domain" description="Protein kinase" evidence="10">
    <location>
        <begin position="473"/>
        <end position="767"/>
    </location>
</feature>
<keyword evidence="6 7" id="KW-0067">ATP-binding</keyword>
<dbReference type="Gene3D" id="1.10.510.10">
    <property type="entry name" value="Transferase(Phosphotransferase) domain 1"/>
    <property type="match status" value="1"/>
</dbReference>
<dbReference type="InterPro" id="IPR000719">
    <property type="entry name" value="Prot_kinase_dom"/>
</dbReference>
<proteinExistence type="inferred from homology"/>
<dbReference type="PANTHER" id="PTHR24058:SF22">
    <property type="entry name" value="DUAL SPECIFICITY TYROSINE-PHOSPHORYLATION-REGULATED KINASE 4"/>
    <property type="match status" value="1"/>
</dbReference>
<keyword evidence="8" id="KW-0175">Coiled coil</keyword>
<evidence type="ECO:0000256" key="8">
    <source>
        <dbReference type="SAM" id="Coils"/>
    </source>
</evidence>
<evidence type="ECO:0000256" key="6">
    <source>
        <dbReference type="ARBA" id="ARBA00022840"/>
    </source>
</evidence>
<dbReference type="Proteomes" id="UP000039865">
    <property type="component" value="Unassembled WGS sequence"/>
</dbReference>
<evidence type="ECO:0000256" key="3">
    <source>
        <dbReference type="ARBA" id="ARBA00022679"/>
    </source>
</evidence>
<dbReference type="OMA" id="CELITGM"/>
<dbReference type="GO" id="GO:0005737">
    <property type="term" value="C:cytoplasm"/>
    <property type="evidence" value="ECO:0007669"/>
    <property type="project" value="TreeGrafter"/>
</dbReference>
<sequence length="776" mass="90426">MQHTTVSRNIQLLLQNSLNKQKSQALIKPLISNNSNKSQLENIGHSKSNNNILQNNSGQNSGIFTMQQQTQQSYLLNLSDKLVNQPNNGQYNHTFVSPLTRNDRLRQTFIQSNSTKQLPPQHPSTFNNNSGVVSKKLKFVKQKSSQLQKSMSTMIGRKQDVGNEIQEDEMPEIQNLSSSLAKSQNFEFQKRSVQNLNERLKNLTLSEEQKRIQHKNLQHSQMMMTQQNYIQDHKAMVQRKLKVQKQFDKFKNTSDIINLKGEAHVIKTDNLGGHVVGQFSLSSIKPKNQIKLKKNLINLSGQGQQNMRRIDMAQNLQKLNQPNQLNLNNSASVTKLHSIKEKQIQEASISPPRPINLLSTSESNPTLANQLSPIQNSMFELKNMKFDEMSKSDDLSNVSPIWPMTAEKAIERFSRFLTKFEKEELQSFGEVFYVNSSSEANEAFNLETDMNNGYDDDQNYYRYRLNEHIMYRYEIVERLGRGSFGQVFKCYDHKLKEEVALKIIRNKQKFHKQALVELKILDHLRRYDEDDRKHVVKMKEAFLFRNHLCITFEMLNINLYQMIKACRFKGFDIKVVKNMALQLLITLRFLRKHNIVHCDLKPENILLKYYNKSMIKVIDFGSSCYLNERLYTYIQSRFYRSPEVILGLPYDFQIDIWSFGCIICELITGMPIFSGESESDQMRQFIEVLGIPPYDLLKAASRSKVFFENDYSDFKFDGCKVKSFKHKDLKAVLNQDDDDLIDFVSKCFEWDPNSRMTADDALNHPWLEETIKKVRK</sequence>
<gene>
    <name evidence="11" type="primary">Contig10693.g11442</name>
    <name evidence="11" type="ORF">STYLEM_10777</name>
</gene>
<evidence type="ECO:0000256" key="2">
    <source>
        <dbReference type="ARBA" id="ARBA00022527"/>
    </source>
</evidence>
<keyword evidence="12" id="KW-1185">Reference proteome</keyword>
<evidence type="ECO:0000256" key="7">
    <source>
        <dbReference type="PROSITE-ProRule" id="PRU10141"/>
    </source>
</evidence>
<protein>
    <submittedName>
        <fullName evidence="11">Dual specificity tyrosine-phosphorylation-regulated kinase 4</fullName>
    </submittedName>
</protein>
<evidence type="ECO:0000256" key="4">
    <source>
        <dbReference type="ARBA" id="ARBA00022741"/>
    </source>
</evidence>
<dbReference type="SUPFAM" id="SSF56112">
    <property type="entry name" value="Protein kinase-like (PK-like)"/>
    <property type="match status" value="1"/>
</dbReference>